<gene>
    <name evidence="2" type="ORF">MNB_SV-10-522</name>
</gene>
<protein>
    <submittedName>
        <fullName evidence="2">Uncharacterized protein</fullName>
    </submittedName>
</protein>
<evidence type="ECO:0000313" key="2">
    <source>
        <dbReference type="EMBL" id="SFV57437.1"/>
    </source>
</evidence>
<dbReference type="AlphaFoldDB" id="A0A1W1BVE3"/>
<proteinExistence type="predicted"/>
<reference evidence="2" key="1">
    <citation type="submission" date="2016-10" db="EMBL/GenBank/DDBJ databases">
        <authorList>
            <person name="de Groot N.N."/>
        </authorList>
    </citation>
    <scope>NUCLEOTIDE SEQUENCE</scope>
</reference>
<feature type="region of interest" description="Disordered" evidence="1">
    <location>
        <begin position="1"/>
        <end position="20"/>
    </location>
</feature>
<accession>A0A1W1BVE3</accession>
<organism evidence="2">
    <name type="scientific">hydrothermal vent metagenome</name>
    <dbReference type="NCBI Taxonomy" id="652676"/>
    <lineage>
        <taxon>unclassified sequences</taxon>
        <taxon>metagenomes</taxon>
        <taxon>ecological metagenomes</taxon>
    </lineage>
</organism>
<dbReference type="EMBL" id="FPHL01000014">
    <property type="protein sequence ID" value="SFV57437.1"/>
    <property type="molecule type" value="Genomic_DNA"/>
</dbReference>
<sequence length="38" mass="4334">MEGLRSRYGNEKADDAMNGKKSKLYGEKLKAVQKFSVR</sequence>
<name>A0A1W1BVE3_9ZZZZ</name>
<evidence type="ECO:0000256" key="1">
    <source>
        <dbReference type="SAM" id="MobiDB-lite"/>
    </source>
</evidence>